<proteinExistence type="inferred from homology"/>
<evidence type="ECO:0000259" key="2">
    <source>
        <dbReference type="Pfam" id="PF07993"/>
    </source>
</evidence>
<comment type="similarity">
    <text evidence="1">Belongs to the fatty acyl-CoA reductase family.</text>
</comment>
<reference evidence="3" key="1">
    <citation type="submission" date="2021-10" db="EMBL/GenBank/DDBJ databases">
        <title>Melipona bicolor Genome sequencing and assembly.</title>
        <authorList>
            <person name="Araujo N.S."/>
            <person name="Arias M.C."/>
        </authorList>
    </citation>
    <scope>NUCLEOTIDE SEQUENCE</scope>
    <source>
        <strain evidence="3">USP_2M_L1-L4_2017</strain>
        <tissue evidence="3">Whole body</tissue>
    </source>
</reference>
<dbReference type="Pfam" id="PF07993">
    <property type="entry name" value="NAD_binding_4"/>
    <property type="match status" value="1"/>
</dbReference>
<dbReference type="AlphaFoldDB" id="A0AA40FES0"/>
<dbReference type="InterPro" id="IPR013120">
    <property type="entry name" value="FAR_NAD-bd"/>
</dbReference>
<feature type="domain" description="Thioester reductase (TE)" evidence="2">
    <location>
        <begin position="23"/>
        <end position="82"/>
    </location>
</feature>
<dbReference type="GO" id="GO:0102965">
    <property type="term" value="F:alcohol-forming long-chain fatty acyl-CoA reductase activity"/>
    <property type="evidence" value="ECO:0007669"/>
    <property type="project" value="UniProtKB-EC"/>
</dbReference>
<keyword evidence="1" id="KW-0560">Oxidoreductase</keyword>
<evidence type="ECO:0000313" key="4">
    <source>
        <dbReference type="Proteomes" id="UP001177670"/>
    </source>
</evidence>
<gene>
    <name evidence="3" type="ORF">K0M31_015821</name>
</gene>
<evidence type="ECO:0000313" key="3">
    <source>
        <dbReference type="EMBL" id="KAK1117651.1"/>
    </source>
</evidence>
<protein>
    <recommendedName>
        <fullName evidence="1">Fatty acyl-CoA reductase</fullName>
        <ecNumber evidence="1">1.2.1.84</ecNumber>
    </recommendedName>
</protein>
<dbReference type="PANTHER" id="PTHR11011:SF116">
    <property type="entry name" value="FATTY ACYL-COA REDUCTASE CG5065-RELATED"/>
    <property type="match status" value="1"/>
</dbReference>
<organism evidence="3 4">
    <name type="scientific">Melipona bicolor</name>
    <dbReference type="NCBI Taxonomy" id="60889"/>
    <lineage>
        <taxon>Eukaryota</taxon>
        <taxon>Metazoa</taxon>
        <taxon>Ecdysozoa</taxon>
        <taxon>Arthropoda</taxon>
        <taxon>Hexapoda</taxon>
        <taxon>Insecta</taxon>
        <taxon>Pterygota</taxon>
        <taxon>Neoptera</taxon>
        <taxon>Endopterygota</taxon>
        <taxon>Hymenoptera</taxon>
        <taxon>Apocrita</taxon>
        <taxon>Aculeata</taxon>
        <taxon>Apoidea</taxon>
        <taxon>Anthophila</taxon>
        <taxon>Apidae</taxon>
        <taxon>Melipona</taxon>
    </lineage>
</organism>
<keyword evidence="4" id="KW-1185">Reference proteome</keyword>
<accession>A0AA40FES0</accession>
<dbReference type="GO" id="GO:0005777">
    <property type="term" value="C:peroxisome"/>
    <property type="evidence" value="ECO:0007669"/>
    <property type="project" value="TreeGrafter"/>
</dbReference>
<dbReference type="GO" id="GO:0035336">
    <property type="term" value="P:long-chain fatty-acyl-CoA metabolic process"/>
    <property type="evidence" value="ECO:0007669"/>
    <property type="project" value="TreeGrafter"/>
</dbReference>
<name>A0AA40FES0_9HYME</name>
<dbReference type="Proteomes" id="UP001177670">
    <property type="component" value="Unassembled WGS sequence"/>
</dbReference>
<comment type="function">
    <text evidence="1">Catalyzes the reduction of fatty acyl-CoA to fatty alcohols.</text>
</comment>
<keyword evidence="1" id="KW-0443">Lipid metabolism</keyword>
<evidence type="ECO:0000256" key="1">
    <source>
        <dbReference type="RuleBase" id="RU363097"/>
    </source>
</evidence>
<dbReference type="PANTHER" id="PTHR11011">
    <property type="entry name" value="MALE STERILITY PROTEIN 2-RELATED"/>
    <property type="match status" value="1"/>
</dbReference>
<dbReference type="Gene3D" id="3.40.50.720">
    <property type="entry name" value="NAD(P)-binding Rossmann-like Domain"/>
    <property type="match status" value="1"/>
</dbReference>
<dbReference type="EMBL" id="JAHYIQ010000049">
    <property type="protein sequence ID" value="KAK1117651.1"/>
    <property type="molecule type" value="Genomic_DNA"/>
</dbReference>
<comment type="caution">
    <text evidence="3">The sequence shown here is derived from an EMBL/GenBank/DDBJ whole genome shotgun (WGS) entry which is preliminary data.</text>
</comment>
<keyword evidence="1" id="KW-0521">NADP</keyword>
<dbReference type="GO" id="GO:0080019">
    <property type="term" value="F:alcohol-forming very long-chain fatty acyl-CoA reductase activity"/>
    <property type="evidence" value="ECO:0007669"/>
    <property type="project" value="InterPro"/>
</dbReference>
<dbReference type="InterPro" id="IPR026055">
    <property type="entry name" value="FAR"/>
</dbReference>
<sequence>MTTKALTLVTLVFEFIKAKHGSPIFSKLHLVEGNVNLPDLGLSLEDRIMLIEKVNIVFHVAAAISFKQPLDDAVNTNTKGIQSNDFLSLFNVIDLGIQIGKSNVKMVPAKKDTRLDLVAVDYVIDTILCAV</sequence>
<dbReference type="EC" id="1.2.1.84" evidence="1"/>
<comment type="catalytic activity">
    <reaction evidence="1">
        <text>a long-chain fatty acyl-CoA + 2 NADPH + 2 H(+) = a long-chain primary fatty alcohol + 2 NADP(+) + CoA</text>
        <dbReference type="Rhea" id="RHEA:52716"/>
        <dbReference type="ChEBI" id="CHEBI:15378"/>
        <dbReference type="ChEBI" id="CHEBI:57287"/>
        <dbReference type="ChEBI" id="CHEBI:57783"/>
        <dbReference type="ChEBI" id="CHEBI:58349"/>
        <dbReference type="ChEBI" id="CHEBI:77396"/>
        <dbReference type="ChEBI" id="CHEBI:83139"/>
        <dbReference type="EC" id="1.2.1.84"/>
    </reaction>
</comment>
<keyword evidence="1" id="KW-0444">Lipid biosynthesis</keyword>